<comment type="caution">
    <text evidence="2">The sequence shown here is derived from an EMBL/GenBank/DDBJ whole genome shotgun (WGS) entry which is preliminary data.</text>
</comment>
<dbReference type="SUPFAM" id="SSF103473">
    <property type="entry name" value="MFS general substrate transporter"/>
    <property type="match status" value="1"/>
</dbReference>
<dbReference type="EMBL" id="JBHMFB010000029">
    <property type="protein sequence ID" value="MFB9090043.1"/>
    <property type="molecule type" value="Genomic_DNA"/>
</dbReference>
<dbReference type="InterPro" id="IPR036259">
    <property type="entry name" value="MFS_trans_sf"/>
</dbReference>
<keyword evidence="1" id="KW-0472">Membrane</keyword>
<organism evidence="2 3">
    <name type="scientific">Flavobacterium paronense</name>
    <dbReference type="NCBI Taxonomy" id="1392775"/>
    <lineage>
        <taxon>Bacteria</taxon>
        <taxon>Pseudomonadati</taxon>
        <taxon>Bacteroidota</taxon>
        <taxon>Flavobacteriia</taxon>
        <taxon>Flavobacteriales</taxon>
        <taxon>Flavobacteriaceae</taxon>
        <taxon>Flavobacterium</taxon>
    </lineage>
</organism>
<evidence type="ECO:0008006" key="4">
    <source>
        <dbReference type="Google" id="ProtNLM"/>
    </source>
</evidence>
<evidence type="ECO:0000313" key="3">
    <source>
        <dbReference type="Proteomes" id="UP001589576"/>
    </source>
</evidence>
<feature type="transmembrane region" description="Helical" evidence="1">
    <location>
        <begin position="80"/>
        <end position="103"/>
    </location>
</feature>
<feature type="transmembrane region" description="Helical" evidence="1">
    <location>
        <begin position="43"/>
        <end position="68"/>
    </location>
</feature>
<dbReference type="PANTHER" id="PTHR36394">
    <property type="entry name" value="OS01G0277700 PROTEIN"/>
    <property type="match status" value="1"/>
</dbReference>
<sequence>MSEFALLIITVLSISAVHTFSGPDHYLPFIVLSRSKKWSLNKTLFWTALCGIAHVLSSVILGVIGIFLGWSIKKTFHIEAIRGGFAAWLLLCFGIIYLIYALYNLNKNKVHKHFDASQDGEIFVFEHQHGKNIGTNKRYKVTPWVLFFIFASGPSEPMIPLIIYPSINYSLNKVGILISLYTFSTVLTMLAMVVIGYFSAHLFEFKNYEKYIESISAVIIVICGIGMVFLNW</sequence>
<evidence type="ECO:0000313" key="2">
    <source>
        <dbReference type="EMBL" id="MFB9090043.1"/>
    </source>
</evidence>
<feature type="transmembrane region" description="Helical" evidence="1">
    <location>
        <begin position="211"/>
        <end position="230"/>
    </location>
</feature>
<name>A0ABV5GG08_9FLAO</name>
<reference evidence="2 3" key="1">
    <citation type="submission" date="2024-09" db="EMBL/GenBank/DDBJ databases">
        <authorList>
            <person name="Sun Q."/>
            <person name="Mori K."/>
        </authorList>
    </citation>
    <scope>NUCLEOTIDE SEQUENCE [LARGE SCALE GENOMIC DNA]</scope>
    <source>
        <strain evidence="2 3">CECT 8460</strain>
    </source>
</reference>
<feature type="transmembrane region" description="Helical" evidence="1">
    <location>
        <begin position="176"/>
        <end position="199"/>
    </location>
</feature>
<keyword evidence="1" id="KW-0812">Transmembrane</keyword>
<protein>
    <recommendedName>
        <fullName evidence="4">Cytochrome C biogenesis protein transmembrane region</fullName>
    </recommendedName>
</protein>
<dbReference type="Proteomes" id="UP001589576">
    <property type="component" value="Unassembled WGS sequence"/>
</dbReference>
<keyword evidence="3" id="KW-1185">Reference proteome</keyword>
<accession>A0ABV5GG08</accession>
<keyword evidence="1" id="KW-1133">Transmembrane helix</keyword>
<proteinExistence type="predicted"/>
<evidence type="ECO:0000256" key="1">
    <source>
        <dbReference type="SAM" id="Phobius"/>
    </source>
</evidence>
<feature type="transmembrane region" description="Helical" evidence="1">
    <location>
        <begin position="144"/>
        <end position="164"/>
    </location>
</feature>
<dbReference type="PANTHER" id="PTHR36394:SF1">
    <property type="entry name" value="OS01G0277700 PROTEIN"/>
    <property type="match status" value="1"/>
</dbReference>
<dbReference type="RefSeq" id="WP_290285021.1">
    <property type="nucleotide sequence ID" value="NZ_JAUFQN010000019.1"/>
</dbReference>
<gene>
    <name evidence="2" type="ORF">ACFFUU_10560</name>
</gene>